<reference evidence="11 12" key="1">
    <citation type="journal article" date="2021" name="Sci. Rep.">
        <title>The distribution of antibiotic resistance genes in chicken gut microbiota commensals.</title>
        <authorList>
            <person name="Juricova H."/>
            <person name="Matiasovicova J."/>
            <person name="Kubasova T."/>
            <person name="Cejkova D."/>
            <person name="Rychlik I."/>
        </authorList>
    </citation>
    <scope>NUCLEOTIDE SEQUENCE [LARGE SCALE GENOMIC DNA]</scope>
    <source>
        <strain evidence="11 12">An411</strain>
    </source>
</reference>
<sequence length="495" mass="53596">MLRKKIRERLAVRIFLLTFLLLLGAGGLTFALIAWATPITYTAVISDRLQAQVDDLTQRLAQTNLADAGPLLDAFVRESGAEAALAAPGGAEADTGSLLVLPAEDWQVSVTVSGADDSVQTYDADTYQVQIDRADRVVTATQTGLLTAQVTFADQEGIYQLLVSPQLRLANQAVEALGRVAPWLALALLAFSLLCAVGYSRCLAKPIVRISAIAGKMAELDFQWKCGETRPDEIGQLGRSLDEMAGKLSAALTELESANQALLGEVERERELDRQRMAFFNAASHELKTPVTILKGQLSGMLEGVGVYRDRDKYLLRSLQTTGRMENLIREMLAISRMEAGTVPVKREPVDLAALTAERLAQDAELFRQRGQVLLPQLDTGTMVTGDPALLGRAVGNLLSNASLYSPENAEIRVWCGLRDGRPALTVENSGTRIPEVALPHLFDAFYRAEGSRSRSTGGSGLGLYLVKMILDRHGAVCAIENTEEGVRATVRFSG</sequence>
<evidence type="ECO:0000256" key="1">
    <source>
        <dbReference type="ARBA" id="ARBA00000085"/>
    </source>
</evidence>
<dbReference type="PANTHER" id="PTHR45453">
    <property type="entry name" value="PHOSPHATE REGULON SENSOR PROTEIN PHOR"/>
    <property type="match status" value="1"/>
</dbReference>
<dbReference type="PRINTS" id="PR00344">
    <property type="entry name" value="BCTRLSENSOR"/>
</dbReference>
<name>A0ABS2FUH6_9FIRM</name>
<accession>A0ABS2FUH6</accession>
<dbReference type="InterPro" id="IPR036097">
    <property type="entry name" value="HisK_dim/P_sf"/>
</dbReference>
<feature type="domain" description="HAMP" evidence="10">
    <location>
        <begin position="203"/>
        <end position="253"/>
    </location>
</feature>
<evidence type="ECO:0000259" key="10">
    <source>
        <dbReference type="PROSITE" id="PS50885"/>
    </source>
</evidence>
<dbReference type="SUPFAM" id="SSF158472">
    <property type="entry name" value="HAMP domain-like"/>
    <property type="match status" value="1"/>
</dbReference>
<dbReference type="RefSeq" id="WP_204802935.1">
    <property type="nucleotide sequence ID" value="NZ_JACSNX010000003.1"/>
</dbReference>
<dbReference type="CDD" id="cd06225">
    <property type="entry name" value="HAMP"/>
    <property type="match status" value="1"/>
</dbReference>
<dbReference type="Gene3D" id="1.10.287.130">
    <property type="match status" value="1"/>
</dbReference>
<dbReference type="PROSITE" id="PS50109">
    <property type="entry name" value="HIS_KIN"/>
    <property type="match status" value="1"/>
</dbReference>
<evidence type="ECO:0000256" key="8">
    <source>
        <dbReference type="SAM" id="Coils"/>
    </source>
</evidence>
<dbReference type="SUPFAM" id="SSF55874">
    <property type="entry name" value="ATPase domain of HSP90 chaperone/DNA topoisomerase II/histidine kinase"/>
    <property type="match status" value="1"/>
</dbReference>
<organism evidence="11 12">
    <name type="scientific">Oscillibacter valericigenes</name>
    <dbReference type="NCBI Taxonomy" id="351091"/>
    <lineage>
        <taxon>Bacteria</taxon>
        <taxon>Bacillati</taxon>
        <taxon>Bacillota</taxon>
        <taxon>Clostridia</taxon>
        <taxon>Eubacteriales</taxon>
        <taxon>Oscillospiraceae</taxon>
        <taxon>Oscillibacter</taxon>
    </lineage>
</organism>
<evidence type="ECO:0000256" key="7">
    <source>
        <dbReference type="ARBA" id="ARBA00023012"/>
    </source>
</evidence>
<feature type="coiled-coil region" evidence="8">
    <location>
        <begin position="241"/>
        <end position="272"/>
    </location>
</feature>
<evidence type="ECO:0000256" key="3">
    <source>
        <dbReference type="ARBA" id="ARBA00012438"/>
    </source>
</evidence>
<dbReference type="EMBL" id="JACSNX010000003">
    <property type="protein sequence ID" value="MBM6850691.1"/>
    <property type="molecule type" value="Genomic_DNA"/>
</dbReference>
<dbReference type="SMART" id="SM00388">
    <property type="entry name" value="HisKA"/>
    <property type="match status" value="1"/>
</dbReference>
<dbReference type="InterPro" id="IPR003661">
    <property type="entry name" value="HisK_dim/P_dom"/>
</dbReference>
<dbReference type="EC" id="2.7.13.3" evidence="3"/>
<dbReference type="SMART" id="SM00387">
    <property type="entry name" value="HATPase_c"/>
    <property type="match status" value="1"/>
</dbReference>
<comment type="caution">
    <text evidence="11">The sequence shown here is derived from an EMBL/GenBank/DDBJ whole genome shotgun (WGS) entry which is preliminary data.</text>
</comment>
<dbReference type="InterPro" id="IPR003594">
    <property type="entry name" value="HATPase_dom"/>
</dbReference>
<dbReference type="Pfam" id="PF02518">
    <property type="entry name" value="HATPase_c"/>
    <property type="match status" value="1"/>
</dbReference>
<dbReference type="PROSITE" id="PS50885">
    <property type="entry name" value="HAMP"/>
    <property type="match status" value="1"/>
</dbReference>
<evidence type="ECO:0000256" key="5">
    <source>
        <dbReference type="ARBA" id="ARBA00022679"/>
    </source>
</evidence>
<keyword evidence="6" id="KW-0418">Kinase</keyword>
<keyword evidence="12" id="KW-1185">Reference proteome</keyword>
<dbReference type="InterPro" id="IPR036890">
    <property type="entry name" value="HATPase_C_sf"/>
</dbReference>
<feature type="domain" description="Histidine kinase" evidence="9">
    <location>
        <begin position="282"/>
        <end position="495"/>
    </location>
</feature>
<keyword evidence="5" id="KW-0808">Transferase</keyword>
<evidence type="ECO:0000259" key="9">
    <source>
        <dbReference type="PROSITE" id="PS50109"/>
    </source>
</evidence>
<dbReference type="SMART" id="SM00304">
    <property type="entry name" value="HAMP"/>
    <property type="match status" value="1"/>
</dbReference>
<keyword evidence="7" id="KW-0902">Two-component regulatory system</keyword>
<dbReference type="Pfam" id="PF00672">
    <property type="entry name" value="HAMP"/>
    <property type="match status" value="1"/>
</dbReference>
<dbReference type="SUPFAM" id="SSF47384">
    <property type="entry name" value="Homodimeric domain of signal transducing histidine kinase"/>
    <property type="match status" value="1"/>
</dbReference>
<evidence type="ECO:0000256" key="4">
    <source>
        <dbReference type="ARBA" id="ARBA00022553"/>
    </source>
</evidence>
<dbReference type="InterPro" id="IPR050351">
    <property type="entry name" value="BphY/WalK/GraS-like"/>
</dbReference>
<evidence type="ECO:0000256" key="6">
    <source>
        <dbReference type="ARBA" id="ARBA00022777"/>
    </source>
</evidence>
<keyword evidence="8" id="KW-0175">Coiled coil</keyword>
<evidence type="ECO:0000313" key="11">
    <source>
        <dbReference type="EMBL" id="MBM6850691.1"/>
    </source>
</evidence>
<evidence type="ECO:0000313" key="12">
    <source>
        <dbReference type="Proteomes" id="UP000719500"/>
    </source>
</evidence>
<dbReference type="InterPro" id="IPR003660">
    <property type="entry name" value="HAMP_dom"/>
</dbReference>
<evidence type="ECO:0000256" key="2">
    <source>
        <dbReference type="ARBA" id="ARBA00004370"/>
    </source>
</evidence>
<dbReference type="Pfam" id="PF00512">
    <property type="entry name" value="HisKA"/>
    <property type="match status" value="1"/>
</dbReference>
<comment type="subcellular location">
    <subcellularLocation>
        <location evidence="2">Membrane</location>
    </subcellularLocation>
</comment>
<dbReference type="InterPro" id="IPR005467">
    <property type="entry name" value="His_kinase_dom"/>
</dbReference>
<dbReference type="CDD" id="cd00082">
    <property type="entry name" value="HisKA"/>
    <property type="match status" value="1"/>
</dbReference>
<protein>
    <recommendedName>
        <fullName evidence="3">histidine kinase</fullName>
        <ecNumber evidence="3">2.7.13.3</ecNumber>
    </recommendedName>
</protein>
<dbReference type="Gene3D" id="6.10.340.10">
    <property type="match status" value="1"/>
</dbReference>
<keyword evidence="4" id="KW-0597">Phosphoprotein</keyword>
<dbReference type="PANTHER" id="PTHR45453:SF3">
    <property type="entry name" value="HISTIDINE KINASE"/>
    <property type="match status" value="1"/>
</dbReference>
<comment type="catalytic activity">
    <reaction evidence="1">
        <text>ATP + protein L-histidine = ADP + protein N-phospho-L-histidine.</text>
        <dbReference type="EC" id="2.7.13.3"/>
    </reaction>
</comment>
<dbReference type="Gene3D" id="3.30.565.10">
    <property type="entry name" value="Histidine kinase-like ATPase, C-terminal domain"/>
    <property type="match status" value="1"/>
</dbReference>
<dbReference type="InterPro" id="IPR004358">
    <property type="entry name" value="Sig_transdc_His_kin-like_C"/>
</dbReference>
<gene>
    <name evidence="11" type="ORF">H9X91_04460</name>
</gene>
<proteinExistence type="predicted"/>
<dbReference type="Proteomes" id="UP000719500">
    <property type="component" value="Unassembled WGS sequence"/>
</dbReference>